<feature type="transmembrane region" description="Helical" evidence="9">
    <location>
        <begin position="158"/>
        <end position="180"/>
    </location>
</feature>
<organism evidence="12 14">
    <name type="scientific">Mycolicibacterium diernhoferi</name>
    <dbReference type="NCBI Taxonomy" id="1801"/>
    <lineage>
        <taxon>Bacteria</taxon>
        <taxon>Bacillati</taxon>
        <taxon>Actinomycetota</taxon>
        <taxon>Actinomycetes</taxon>
        <taxon>Mycobacteriales</taxon>
        <taxon>Mycobacteriaceae</taxon>
        <taxon>Mycolicibacterium</taxon>
    </lineage>
</organism>
<feature type="transmembrane region" description="Helical" evidence="9">
    <location>
        <begin position="92"/>
        <end position="110"/>
    </location>
</feature>
<dbReference type="PANTHER" id="PTHR43528:SF1">
    <property type="entry name" value="ALPHA-KETOGLUTARATE PERMEASE"/>
    <property type="match status" value="1"/>
</dbReference>
<dbReference type="Proteomes" id="UP000191039">
    <property type="component" value="Unassembled WGS sequence"/>
</dbReference>
<name>A0A1Q4HCY4_9MYCO</name>
<keyword evidence="14" id="KW-1185">Reference proteome</keyword>
<keyword evidence="7 9" id="KW-1133">Transmembrane helix</keyword>
<evidence type="ECO:0000313" key="14">
    <source>
        <dbReference type="Proteomes" id="UP000220340"/>
    </source>
</evidence>
<evidence type="ECO:0000256" key="7">
    <source>
        <dbReference type="ARBA" id="ARBA00022989"/>
    </source>
</evidence>
<evidence type="ECO:0000313" key="12">
    <source>
        <dbReference type="EMBL" id="PEG52945.1"/>
    </source>
</evidence>
<dbReference type="Gene3D" id="1.20.1250.20">
    <property type="entry name" value="MFS general substrate transporter like domains"/>
    <property type="match status" value="2"/>
</dbReference>
<keyword evidence="3" id="KW-0813">Transport</keyword>
<comment type="subcellular location">
    <subcellularLocation>
        <location evidence="1">Cell membrane</location>
        <topology evidence="1">Multi-pass membrane protein</topology>
    </subcellularLocation>
</comment>
<dbReference type="PROSITE" id="PS00216">
    <property type="entry name" value="SUGAR_TRANSPORT_1"/>
    <property type="match status" value="1"/>
</dbReference>
<sequence length="437" mass="46230">MTASTTRPVAPPDQRSARHVVAGAGVGTFVEYFGDAVYAFMAVTLAAVFFPTDNPSLAILQTFAIFGVSFLMYPLGGMFWGHYGDKLGRKKVLAITILGMGGITSLIGLLPTYDSIGWAAALLLLIARLLQGFCASGEYSGAAVFIGEFAPPEKRARYISVVPIGAAAGFLVASLLITAMFSVIGEDAMTEWGWRIPFLVAGPLCLIGWYIRSKLDESPEFLALQADGKIAKSPVAQVFQHHWRSVVRMLCIMAVNAGGYYLVLSYMVTYFQEEVALSATASNLIATIALVVYLPLLFGAAALSDRIGRKPVLIANAVLFILISYPAFLLLGAAGFGTALAVQLLFVAMFSLNDGTFATAFVEGMPAEVRFSGFAIPFTLGIGLFAGGTPFLATWLIDSTGTAAAPSFVLIAVCAIALFGLVTMKETAPAKTSAAQD</sequence>
<keyword evidence="6" id="KW-0769">Symport</keyword>
<feature type="transmembrane region" description="Helical" evidence="9">
    <location>
        <begin position="246"/>
        <end position="268"/>
    </location>
</feature>
<feature type="transmembrane region" description="Helical" evidence="9">
    <location>
        <begin position="56"/>
        <end position="80"/>
    </location>
</feature>
<evidence type="ECO:0000256" key="5">
    <source>
        <dbReference type="ARBA" id="ARBA00022692"/>
    </source>
</evidence>
<dbReference type="GO" id="GO:0015293">
    <property type="term" value="F:symporter activity"/>
    <property type="evidence" value="ECO:0007669"/>
    <property type="project" value="UniProtKB-KW"/>
</dbReference>
<dbReference type="InterPro" id="IPR020846">
    <property type="entry name" value="MFS_dom"/>
</dbReference>
<dbReference type="PANTHER" id="PTHR43528">
    <property type="entry name" value="ALPHA-KETOGLUTARATE PERMEASE"/>
    <property type="match status" value="1"/>
</dbReference>
<evidence type="ECO:0000313" key="11">
    <source>
        <dbReference type="EMBL" id="OPE54003.1"/>
    </source>
</evidence>
<dbReference type="PROSITE" id="PS50850">
    <property type="entry name" value="MFS"/>
    <property type="match status" value="1"/>
</dbReference>
<feature type="transmembrane region" description="Helical" evidence="9">
    <location>
        <begin position="280"/>
        <end position="301"/>
    </location>
</feature>
<feature type="transmembrane region" description="Helical" evidence="9">
    <location>
        <begin position="340"/>
        <end position="362"/>
    </location>
</feature>
<dbReference type="InterPro" id="IPR036259">
    <property type="entry name" value="MFS_trans_sf"/>
</dbReference>
<accession>A0A1Q4HCY4</accession>
<evidence type="ECO:0000256" key="8">
    <source>
        <dbReference type="ARBA" id="ARBA00023136"/>
    </source>
</evidence>
<dbReference type="Pfam" id="PF07690">
    <property type="entry name" value="MFS_1"/>
    <property type="match status" value="1"/>
</dbReference>
<dbReference type="EMBL" id="MIJD01000115">
    <property type="protein sequence ID" value="OPE54003.1"/>
    <property type="molecule type" value="Genomic_DNA"/>
</dbReference>
<evidence type="ECO:0000256" key="9">
    <source>
        <dbReference type="SAM" id="Phobius"/>
    </source>
</evidence>
<proteinExistence type="inferred from homology"/>
<evidence type="ECO:0000256" key="6">
    <source>
        <dbReference type="ARBA" id="ARBA00022847"/>
    </source>
</evidence>
<feature type="transmembrane region" description="Helical" evidence="9">
    <location>
        <begin position="403"/>
        <end position="422"/>
    </location>
</feature>
<dbReference type="GO" id="GO:0005886">
    <property type="term" value="C:plasma membrane"/>
    <property type="evidence" value="ECO:0007669"/>
    <property type="project" value="UniProtKB-SubCell"/>
</dbReference>
<feature type="transmembrane region" description="Helical" evidence="9">
    <location>
        <begin position="374"/>
        <end position="397"/>
    </location>
</feature>
<reference evidence="11 13" key="1">
    <citation type="submission" date="2016-09" db="EMBL/GenBank/DDBJ databases">
        <title>genome sequences of unsequenced Mycobacteria.</title>
        <authorList>
            <person name="Greninger A.L."/>
            <person name="Jerome K.R."/>
            <person name="Mcnair B."/>
            <person name="Wallis C."/>
            <person name="Fang F."/>
        </authorList>
    </citation>
    <scope>NUCLEOTIDE SEQUENCE [LARGE SCALE GENOMIC DNA]</scope>
    <source>
        <strain evidence="11 13">BM1</strain>
    </source>
</reference>
<dbReference type="EMBL" id="PDCR01000025">
    <property type="protein sequence ID" value="PEG52945.1"/>
    <property type="molecule type" value="Genomic_DNA"/>
</dbReference>
<evidence type="ECO:0000259" key="10">
    <source>
        <dbReference type="PROSITE" id="PS50850"/>
    </source>
</evidence>
<keyword evidence="5 9" id="KW-0812">Transmembrane</keyword>
<comment type="similarity">
    <text evidence="2">Belongs to the major facilitator superfamily. Metabolite:H+ Symporter (MHS) family (TC 2.A.1.6) family.</text>
</comment>
<feature type="domain" description="Major facilitator superfamily (MFS) profile" evidence="10">
    <location>
        <begin position="20"/>
        <end position="432"/>
    </location>
</feature>
<dbReference type="InterPro" id="IPR005829">
    <property type="entry name" value="Sugar_transporter_CS"/>
</dbReference>
<reference evidence="12 14" key="2">
    <citation type="submission" date="2017-10" db="EMBL/GenBank/DDBJ databases">
        <title>The new phylogeny of genus Mycobacterium.</title>
        <authorList>
            <person name="Tortoli E."/>
            <person name="Trovato A."/>
            <person name="Cirillo D.M."/>
        </authorList>
    </citation>
    <scope>NUCLEOTIDE SEQUENCE [LARGE SCALE GENOMIC DNA]</scope>
    <source>
        <strain evidence="12 14">IP141170001</strain>
    </source>
</reference>
<keyword evidence="4" id="KW-1003">Cell membrane</keyword>
<feature type="transmembrane region" description="Helical" evidence="9">
    <location>
        <begin position="313"/>
        <end position="334"/>
    </location>
</feature>
<dbReference type="Proteomes" id="UP000220340">
    <property type="component" value="Unassembled WGS sequence"/>
</dbReference>
<dbReference type="RefSeq" id="WP_073856593.1">
    <property type="nucleotide sequence ID" value="NZ_BAAATC010000008.1"/>
</dbReference>
<gene>
    <name evidence="11" type="ORF">BV510_12715</name>
    <name evidence="12" type="ORF">CRI78_19260</name>
</gene>
<feature type="transmembrane region" description="Helical" evidence="9">
    <location>
        <begin position="20"/>
        <end position="50"/>
    </location>
</feature>
<dbReference type="InterPro" id="IPR011701">
    <property type="entry name" value="MFS"/>
</dbReference>
<feature type="transmembrane region" description="Helical" evidence="9">
    <location>
        <begin position="192"/>
        <end position="211"/>
    </location>
</feature>
<dbReference type="AlphaFoldDB" id="A0A1Q4HCY4"/>
<dbReference type="STRING" id="1801.BRW64_12590"/>
<evidence type="ECO:0000256" key="4">
    <source>
        <dbReference type="ARBA" id="ARBA00022475"/>
    </source>
</evidence>
<evidence type="ECO:0000256" key="2">
    <source>
        <dbReference type="ARBA" id="ARBA00008240"/>
    </source>
</evidence>
<dbReference type="InterPro" id="IPR051084">
    <property type="entry name" value="H+-coupled_symporters"/>
</dbReference>
<feature type="transmembrane region" description="Helical" evidence="9">
    <location>
        <begin position="116"/>
        <end position="137"/>
    </location>
</feature>
<evidence type="ECO:0000256" key="1">
    <source>
        <dbReference type="ARBA" id="ARBA00004651"/>
    </source>
</evidence>
<dbReference type="SUPFAM" id="SSF103473">
    <property type="entry name" value="MFS general substrate transporter"/>
    <property type="match status" value="1"/>
</dbReference>
<evidence type="ECO:0000313" key="13">
    <source>
        <dbReference type="Proteomes" id="UP000191039"/>
    </source>
</evidence>
<dbReference type="OrthoDB" id="8953821at2"/>
<comment type="caution">
    <text evidence="12">The sequence shown here is derived from an EMBL/GenBank/DDBJ whole genome shotgun (WGS) entry which is preliminary data.</text>
</comment>
<keyword evidence="8 9" id="KW-0472">Membrane</keyword>
<protein>
    <submittedName>
        <fullName evidence="12">MFS transporter</fullName>
    </submittedName>
</protein>
<evidence type="ECO:0000256" key="3">
    <source>
        <dbReference type="ARBA" id="ARBA00022448"/>
    </source>
</evidence>